<evidence type="ECO:0000256" key="1">
    <source>
        <dbReference type="ARBA" id="ARBA00001971"/>
    </source>
</evidence>
<dbReference type="GO" id="GO:0005506">
    <property type="term" value="F:iron ion binding"/>
    <property type="evidence" value="ECO:0007669"/>
    <property type="project" value="UniProtKB-UniRule"/>
</dbReference>
<evidence type="ECO:0000256" key="2">
    <source>
        <dbReference type="ARBA" id="ARBA00010018"/>
    </source>
</evidence>
<dbReference type="Gene3D" id="1.20.990.10">
    <property type="entry name" value="NADPH-cytochrome p450 Reductase, Chain A, domain 3"/>
    <property type="match status" value="1"/>
</dbReference>
<evidence type="ECO:0000256" key="14">
    <source>
        <dbReference type="PIRNR" id="PIRNR000209"/>
    </source>
</evidence>
<dbReference type="GO" id="GO:0005829">
    <property type="term" value="C:cytosol"/>
    <property type="evidence" value="ECO:0007669"/>
    <property type="project" value="TreeGrafter"/>
</dbReference>
<dbReference type="PANTHER" id="PTHR19384:SF127">
    <property type="entry name" value="BIFUNCTIONAL CYTOCHROME P450_NADPH--P450 REDUCTASE"/>
    <property type="match status" value="1"/>
</dbReference>
<dbReference type="GO" id="GO:0070330">
    <property type="term" value="F:aromatase activity"/>
    <property type="evidence" value="ECO:0007669"/>
    <property type="project" value="UniProtKB-UniRule"/>
</dbReference>
<keyword evidence="10 14" id="KW-0249">Electron transport</keyword>
<evidence type="ECO:0000256" key="11">
    <source>
        <dbReference type="ARBA" id="ARBA00023002"/>
    </source>
</evidence>
<dbReference type="HOGENOM" id="CLU_001570_7_0_1"/>
<proteinExistence type="inferred from homology"/>
<evidence type="ECO:0000256" key="15">
    <source>
        <dbReference type="PIRSR" id="PIRSR000209-1"/>
    </source>
</evidence>
<dbReference type="Pfam" id="PF00067">
    <property type="entry name" value="p450"/>
    <property type="match status" value="1"/>
</dbReference>
<dbReference type="STRING" id="1262450.S3BVB6"/>
<dbReference type="AlphaFoldDB" id="S3BVB6"/>
<gene>
    <name evidence="18" type="ORF">F503_03549</name>
</gene>
<dbReference type="OrthoDB" id="1470350at2759"/>
<evidence type="ECO:0000313" key="19">
    <source>
        <dbReference type="Proteomes" id="UP000016923"/>
    </source>
</evidence>
<evidence type="ECO:0000259" key="16">
    <source>
        <dbReference type="PROSITE" id="PS50902"/>
    </source>
</evidence>
<dbReference type="PRINTS" id="PR00385">
    <property type="entry name" value="P450"/>
</dbReference>
<keyword evidence="12 14" id="KW-0408">Iron</keyword>
<keyword evidence="7 14" id="KW-0479">Metal-binding</keyword>
<dbReference type="Gene3D" id="2.40.30.10">
    <property type="entry name" value="Translation factors"/>
    <property type="match status" value="1"/>
</dbReference>
<dbReference type="Pfam" id="PF00175">
    <property type="entry name" value="NAD_binding_1"/>
    <property type="match status" value="1"/>
</dbReference>
<evidence type="ECO:0000256" key="4">
    <source>
        <dbReference type="ARBA" id="ARBA00022617"/>
    </source>
</evidence>
<evidence type="ECO:0000256" key="7">
    <source>
        <dbReference type="ARBA" id="ARBA00022723"/>
    </source>
</evidence>
<comment type="catalytic activity">
    <reaction evidence="14">
        <text>2 oxidized [cytochrome P450] + NADPH = 2 reduced [cytochrome P450] + NADP(+) + H(+)</text>
        <dbReference type="Rhea" id="RHEA:24040"/>
        <dbReference type="Rhea" id="RHEA-COMP:14627"/>
        <dbReference type="Rhea" id="RHEA-COMP:14628"/>
        <dbReference type="ChEBI" id="CHEBI:15378"/>
        <dbReference type="ChEBI" id="CHEBI:55376"/>
        <dbReference type="ChEBI" id="CHEBI:57783"/>
        <dbReference type="ChEBI" id="CHEBI:58349"/>
        <dbReference type="ChEBI" id="CHEBI:60344"/>
        <dbReference type="EC" id="1.6.2.4"/>
    </reaction>
</comment>
<dbReference type="InterPro" id="IPR039261">
    <property type="entry name" value="FNR_nucleotide-bd"/>
</dbReference>
<dbReference type="InterPro" id="IPR023206">
    <property type="entry name" value="Bifunctional_P450_P450_red"/>
</dbReference>
<evidence type="ECO:0000256" key="3">
    <source>
        <dbReference type="ARBA" id="ARBA00022448"/>
    </source>
</evidence>
<dbReference type="Gene3D" id="1.10.630.10">
    <property type="entry name" value="Cytochrome P450"/>
    <property type="match status" value="1"/>
</dbReference>
<dbReference type="PRINTS" id="PR00463">
    <property type="entry name" value="EP450I"/>
</dbReference>
<dbReference type="Pfam" id="PF00667">
    <property type="entry name" value="FAD_binding_1"/>
    <property type="match status" value="1"/>
</dbReference>
<keyword evidence="9 14" id="KW-0521">NADP</keyword>
<evidence type="ECO:0000256" key="13">
    <source>
        <dbReference type="ARBA" id="ARBA00023033"/>
    </source>
</evidence>
<dbReference type="InterPro" id="IPR023173">
    <property type="entry name" value="NADPH_Cyt_P450_Rdtase_alpha"/>
</dbReference>
<dbReference type="InterPro" id="IPR003097">
    <property type="entry name" value="CysJ-like_FAD-binding"/>
</dbReference>
<dbReference type="VEuPathDB" id="FungiDB:F503_03549"/>
<dbReference type="EC" id="1.14.14.1" evidence="14"/>
<dbReference type="InterPro" id="IPR017972">
    <property type="entry name" value="Cyt_P450_CS"/>
</dbReference>
<dbReference type="InterPro" id="IPR036396">
    <property type="entry name" value="Cyt_P450_sf"/>
</dbReference>
<keyword evidence="13 14" id="KW-0503">Monooxygenase</keyword>
<reference evidence="18 19" key="1">
    <citation type="journal article" date="2013" name="BMC Genomics">
        <title>The genome and transcriptome of the pine saprophyte Ophiostoma piceae, and a comparison with the bark beetle-associated pine pathogen Grosmannia clavigera.</title>
        <authorList>
            <person name="Haridas S."/>
            <person name="Wang Y."/>
            <person name="Lim L."/>
            <person name="Massoumi Alamouti S."/>
            <person name="Jackman S."/>
            <person name="Docking R."/>
            <person name="Robertson G."/>
            <person name="Birol I."/>
            <person name="Bohlmann J."/>
            <person name="Breuil C."/>
        </authorList>
    </citation>
    <scope>NUCLEOTIDE SEQUENCE [LARGE SCALE GENOMIC DNA]</scope>
    <source>
        <strain evidence="18 19">UAMH 11346</strain>
    </source>
</reference>
<dbReference type="eggNOG" id="KOG0157">
    <property type="taxonomic scope" value="Eukaryota"/>
</dbReference>
<comment type="catalytic activity">
    <reaction evidence="14">
        <text>an organic molecule + reduced [NADPH--hemoprotein reductase] + O2 = an alcohol + oxidized [NADPH--hemoprotein reductase] + H2O + H(+)</text>
        <dbReference type="Rhea" id="RHEA:17149"/>
        <dbReference type="Rhea" id="RHEA-COMP:11964"/>
        <dbReference type="Rhea" id="RHEA-COMP:11965"/>
        <dbReference type="ChEBI" id="CHEBI:15377"/>
        <dbReference type="ChEBI" id="CHEBI:15378"/>
        <dbReference type="ChEBI" id="CHEBI:15379"/>
        <dbReference type="ChEBI" id="CHEBI:30879"/>
        <dbReference type="ChEBI" id="CHEBI:57618"/>
        <dbReference type="ChEBI" id="CHEBI:58210"/>
        <dbReference type="ChEBI" id="CHEBI:142491"/>
        <dbReference type="EC" id="1.14.14.1"/>
    </reaction>
</comment>
<dbReference type="SUPFAM" id="SSF48264">
    <property type="entry name" value="Cytochrome P450"/>
    <property type="match status" value="1"/>
</dbReference>
<dbReference type="CDD" id="cd06206">
    <property type="entry name" value="bifunctional_CYPOR"/>
    <property type="match status" value="1"/>
</dbReference>
<dbReference type="SUPFAM" id="SSF63380">
    <property type="entry name" value="Riboflavin synthase domain-like"/>
    <property type="match status" value="1"/>
</dbReference>
<dbReference type="InterPro" id="IPR008254">
    <property type="entry name" value="Flavodoxin/NO_synth"/>
</dbReference>
<dbReference type="eggNOG" id="KOG1158">
    <property type="taxonomic scope" value="Eukaryota"/>
</dbReference>
<dbReference type="GO" id="GO:0010181">
    <property type="term" value="F:FMN binding"/>
    <property type="evidence" value="ECO:0007669"/>
    <property type="project" value="UniProtKB-UniRule"/>
</dbReference>
<dbReference type="PROSITE" id="PS50902">
    <property type="entry name" value="FLAVODOXIN_LIKE"/>
    <property type="match status" value="1"/>
</dbReference>
<dbReference type="Gene3D" id="3.40.50.360">
    <property type="match status" value="1"/>
</dbReference>
<dbReference type="CDD" id="cd11068">
    <property type="entry name" value="CYP120A1"/>
    <property type="match status" value="1"/>
</dbReference>
<dbReference type="FunFam" id="1.10.630.10:FF:000040">
    <property type="entry name" value="Bifunctional cytochrome P450/NADPH--P450 reductase"/>
    <property type="match status" value="1"/>
</dbReference>
<keyword evidence="4 14" id="KW-0349">Heme</keyword>
<evidence type="ECO:0000256" key="8">
    <source>
        <dbReference type="ARBA" id="ARBA00022827"/>
    </source>
</evidence>
<dbReference type="InterPro" id="IPR001433">
    <property type="entry name" value="OxRdtase_FAD/NAD-bd"/>
</dbReference>
<dbReference type="Proteomes" id="UP000016923">
    <property type="component" value="Unassembled WGS sequence"/>
</dbReference>
<dbReference type="InterPro" id="IPR017938">
    <property type="entry name" value="Riboflavin_synthase-like_b-brl"/>
</dbReference>
<evidence type="ECO:0000256" key="9">
    <source>
        <dbReference type="ARBA" id="ARBA00022857"/>
    </source>
</evidence>
<evidence type="ECO:0000313" key="18">
    <source>
        <dbReference type="EMBL" id="EPE04487.1"/>
    </source>
</evidence>
<dbReference type="SUPFAM" id="SSF52343">
    <property type="entry name" value="Ferredoxin reductase-like, C-terminal NADP-linked domain"/>
    <property type="match status" value="1"/>
</dbReference>
<evidence type="ECO:0000256" key="12">
    <source>
        <dbReference type="ARBA" id="ARBA00023004"/>
    </source>
</evidence>
<dbReference type="InterPro" id="IPR001128">
    <property type="entry name" value="Cyt_P450"/>
</dbReference>
<keyword evidence="6 14" id="KW-0288">FMN</keyword>
<keyword evidence="8 14" id="KW-0274">FAD</keyword>
<dbReference type="GO" id="GO:0003958">
    <property type="term" value="F:NADPH-hemoprotein reductase activity"/>
    <property type="evidence" value="ECO:0007669"/>
    <property type="project" value="UniProtKB-UniRule"/>
</dbReference>
<dbReference type="InterPro" id="IPR029039">
    <property type="entry name" value="Flavoprotein-like_sf"/>
</dbReference>
<name>S3BVB6_OPHP1</name>
<evidence type="ECO:0000256" key="6">
    <source>
        <dbReference type="ARBA" id="ARBA00022643"/>
    </source>
</evidence>
<evidence type="ECO:0000256" key="10">
    <source>
        <dbReference type="ARBA" id="ARBA00022982"/>
    </source>
</evidence>
<dbReference type="OMA" id="CEFMAQR"/>
<feature type="domain" description="FAD-binding FR-type" evidence="17">
    <location>
        <begin position="705"/>
        <end position="940"/>
    </location>
</feature>
<keyword evidence="19" id="KW-1185">Reference proteome</keyword>
<comment type="similarity">
    <text evidence="2 14">In the N-terminal section; belongs to the cytochrome P450 family.</text>
</comment>
<dbReference type="GO" id="GO:0050660">
    <property type="term" value="F:flavin adenine dinucleotide binding"/>
    <property type="evidence" value="ECO:0007669"/>
    <property type="project" value="TreeGrafter"/>
</dbReference>
<dbReference type="Gene3D" id="3.40.50.80">
    <property type="entry name" value="Nucleotide-binding domain of ferredoxin-NADP reductase (FNR) module"/>
    <property type="match status" value="1"/>
</dbReference>
<dbReference type="PIRSF" id="PIRSF000209">
    <property type="entry name" value="Bifunctional_P450_P450R"/>
    <property type="match status" value="1"/>
</dbReference>
<accession>S3BVB6</accession>
<feature type="domain" description="Flavodoxin-like" evidence="16">
    <location>
        <begin position="519"/>
        <end position="662"/>
    </location>
</feature>
<dbReference type="PROSITE" id="PS51384">
    <property type="entry name" value="FAD_FR"/>
    <property type="match status" value="1"/>
</dbReference>
<comment type="cofactor">
    <cofactor evidence="14">
        <name>FAD</name>
        <dbReference type="ChEBI" id="CHEBI:57692"/>
    </cofactor>
    <cofactor evidence="14">
        <name>FMN</name>
        <dbReference type="ChEBI" id="CHEBI:58210"/>
    </cofactor>
</comment>
<evidence type="ECO:0000256" key="5">
    <source>
        <dbReference type="ARBA" id="ARBA00022630"/>
    </source>
</evidence>
<dbReference type="Pfam" id="PF00258">
    <property type="entry name" value="Flavodoxin_1"/>
    <property type="match status" value="1"/>
</dbReference>
<dbReference type="EMBL" id="KE148160">
    <property type="protein sequence ID" value="EPE04487.1"/>
    <property type="molecule type" value="Genomic_DNA"/>
</dbReference>
<comment type="cofactor">
    <cofactor evidence="1 14 15">
        <name>heme</name>
        <dbReference type="ChEBI" id="CHEBI:30413"/>
    </cofactor>
</comment>
<organism evidence="18 19">
    <name type="scientific">Ophiostoma piceae (strain UAMH 11346)</name>
    <name type="common">Sap stain fungus</name>
    <dbReference type="NCBI Taxonomy" id="1262450"/>
    <lineage>
        <taxon>Eukaryota</taxon>
        <taxon>Fungi</taxon>
        <taxon>Dikarya</taxon>
        <taxon>Ascomycota</taxon>
        <taxon>Pezizomycotina</taxon>
        <taxon>Sordariomycetes</taxon>
        <taxon>Sordariomycetidae</taxon>
        <taxon>Ophiostomatales</taxon>
        <taxon>Ophiostomataceae</taxon>
        <taxon>Ophiostoma</taxon>
    </lineage>
</organism>
<dbReference type="GO" id="GO:0020037">
    <property type="term" value="F:heme binding"/>
    <property type="evidence" value="ECO:0007669"/>
    <property type="project" value="UniProtKB-UniRule"/>
</dbReference>
<evidence type="ECO:0000259" key="17">
    <source>
        <dbReference type="PROSITE" id="PS51384"/>
    </source>
</evidence>
<keyword evidence="5 14" id="KW-0285">Flavoprotein</keyword>
<dbReference type="InterPro" id="IPR017927">
    <property type="entry name" value="FAD-bd_FR_type"/>
</dbReference>
<protein>
    <recommendedName>
        <fullName evidence="14">Bifunctional cytochrome P450/NADPH--P450 reductase</fullName>
    </recommendedName>
    <domain>
        <recommendedName>
            <fullName evidence="14">Cytochrome P450</fullName>
            <ecNumber evidence="14">1.14.14.1</ecNumber>
        </recommendedName>
    </domain>
    <domain>
        <recommendedName>
            <fullName evidence="14">NADPH--cytochrome P450 reductase</fullName>
            <ecNumber evidence="14">1.6.2.4</ecNumber>
        </recommendedName>
    </domain>
</protein>
<dbReference type="InterPro" id="IPR002401">
    <property type="entry name" value="Cyt_P450_E_grp-I"/>
</dbReference>
<keyword evidence="11 14" id="KW-0560">Oxidoreductase</keyword>
<dbReference type="PROSITE" id="PS00086">
    <property type="entry name" value="CYTOCHROME_P450"/>
    <property type="match status" value="1"/>
</dbReference>
<dbReference type="PANTHER" id="PTHR19384">
    <property type="entry name" value="NITRIC OXIDE SYNTHASE-RELATED"/>
    <property type="match status" value="1"/>
</dbReference>
<dbReference type="EC" id="1.6.2.4" evidence="14"/>
<keyword evidence="3 14" id="KW-0813">Transport</keyword>
<dbReference type="SUPFAM" id="SSF52218">
    <property type="entry name" value="Flavoproteins"/>
    <property type="match status" value="1"/>
</dbReference>
<sequence length="1100" mass="120533">MPEHVPGPKPWPIIGNLLDVQGEVPVRAVEKLCDTHGPFIQLRLGGINRLFVGGFEVFDELCDETRFFKSLPPALADGIPGTRGLFASLSEKEPDWAQAHRILMPAFGPLAIQNMFAEMYDISSQLAMKWARLGLGHTMCLTDDFTRLSLDTIALCTMDYRFNSFYSDSMHPYVKAMTSALASLSQKNQIGEKLKILLQPSYESQVERDLAFMNKVGNELVQHRRDNPTHKPDLLNAMVHGRDPKTGEPMRDGLIAANMRTFLVAGHETTSGLLSFAFMYMLLNPSTLVAAQREVDRVVGTGRIELHHLNELPYLTAVLRETLRLVPPAPGFGRSVRPENKEEVVTIAGGKYEIPRGISVFCLLGKIQRDPKVWGVDAEEFRPDRMLDENFNKLPKNAWKPFGTGLRACIGRAFAWQEALLAMSMVLQNFDLSLADPDYKMEVQQALTIKPKNTHVHVKLRPGLNSMLLMQRLMGGGALLVPSTTSNRSSMSSVSSTASISSTSTGATAVSVGEARPCLTILYGSNTGTCQSLAQMLAAEAGQRGLKATTNDLDDAVESITTGGHSTTIIITASYEGQAPDNASRFMAWLESIEGCAAFAGTRFAVFGCGHTDWPATYQKIPSRIDTLLAQSGATRVAERGVADASQKDMYGDFTRWTEGVLWPALSSTGCPFAATGKPYVLPPVTVPTMDIVVSTEQRSEFLQQKLVWATVANVRRLTASGQPEKRHIEFQLPAGTPYATGDYLAVLPLNPEDDIRRVTQRFRLPHSAVITIKRDRGLALPTLPTDTPVSLAGLLRGYVELSMPATRKDIQVLASLAEDEAEHARLQTLLDNASAFAVAVTEQRTSLLDLLEQNPRVSLPLASFLVMLPPIRTRQYSIASSPLISPDTCALCYSVIDEPAWSCPERRFRGVTGAYLGSLRAGDQALVAVRAANPLFRLPRDPESTPALMVCAGAGLAPFRAFLQERAVQILRQGRKLAPAVLFVGCRFPDTDRLYADEIDGWVRDGVVDVRYAFSQAPEHPLAGGCRYSPERLLYDKDSVLAQWDAGAKVYTCGTKQIAKDVGATMQKLLFSRVCDGDGEAAARVADQHMDRIVTDVFS</sequence>
<feature type="binding site" description="axial binding residue" evidence="15">
    <location>
        <position position="409"/>
    </location>
    <ligand>
        <name>heme</name>
        <dbReference type="ChEBI" id="CHEBI:30413"/>
    </ligand>
    <ligandPart>
        <name>Fe</name>
        <dbReference type="ChEBI" id="CHEBI:18248"/>
    </ligandPart>
</feature>